<dbReference type="InterPro" id="IPR036908">
    <property type="entry name" value="RlpA-like_sf"/>
</dbReference>
<dbReference type="InterPro" id="IPR036749">
    <property type="entry name" value="Expansin_CBD_sf"/>
</dbReference>
<dbReference type="PROSITE" id="PS50842">
    <property type="entry name" value="EXPANSIN_EG45"/>
    <property type="match status" value="1"/>
</dbReference>
<gene>
    <name evidence="4" type="ORF">SDRG_08391</name>
</gene>
<dbReference type="InterPro" id="IPR051477">
    <property type="entry name" value="Expansin_CellWall"/>
</dbReference>
<evidence type="ECO:0000313" key="5">
    <source>
        <dbReference type="Proteomes" id="UP000030762"/>
    </source>
</evidence>
<keyword evidence="5" id="KW-1185">Reference proteome</keyword>
<protein>
    <recommendedName>
        <fullName evidence="3">Expansin-like EG45 domain-containing protein</fullName>
    </recommendedName>
</protein>
<dbReference type="PANTHER" id="PTHR31836:SF21">
    <property type="entry name" value="EXPANSIN-LIKE PROTEIN 7"/>
    <property type="match status" value="1"/>
</dbReference>
<dbReference type="SUPFAM" id="SSF50685">
    <property type="entry name" value="Barwin-like endoglucanases"/>
    <property type="match status" value="1"/>
</dbReference>
<dbReference type="Gene3D" id="2.60.40.760">
    <property type="entry name" value="Expansin, cellulose-binding-like domain"/>
    <property type="match status" value="1"/>
</dbReference>
<dbReference type="CDD" id="cd22271">
    <property type="entry name" value="DPBB_EXP_N-like"/>
    <property type="match status" value="1"/>
</dbReference>
<organism evidence="4 5">
    <name type="scientific">Saprolegnia diclina (strain VS20)</name>
    <dbReference type="NCBI Taxonomy" id="1156394"/>
    <lineage>
        <taxon>Eukaryota</taxon>
        <taxon>Sar</taxon>
        <taxon>Stramenopiles</taxon>
        <taxon>Oomycota</taxon>
        <taxon>Saprolegniomycetes</taxon>
        <taxon>Saprolegniales</taxon>
        <taxon>Saprolegniaceae</taxon>
        <taxon>Saprolegnia</taxon>
    </lineage>
</organism>
<dbReference type="Gene3D" id="2.40.40.10">
    <property type="entry name" value="RlpA-like domain"/>
    <property type="match status" value="1"/>
</dbReference>
<feature type="signal peptide" evidence="2">
    <location>
        <begin position="1"/>
        <end position="16"/>
    </location>
</feature>
<accession>T0Q8H1</accession>
<reference evidence="4 5" key="1">
    <citation type="submission" date="2012-04" db="EMBL/GenBank/DDBJ databases">
        <title>The Genome Sequence of Saprolegnia declina VS20.</title>
        <authorList>
            <consortium name="The Broad Institute Genome Sequencing Platform"/>
            <person name="Russ C."/>
            <person name="Nusbaum C."/>
            <person name="Tyler B."/>
            <person name="van West P."/>
            <person name="Dieguez-Uribeondo J."/>
            <person name="de Bruijn I."/>
            <person name="Tripathy S."/>
            <person name="Jiang R."/>
            <person name="Young S.K."/>
            <person name="Zeng Q."/>
            <person name="Gargeya S."/>
            <person name="Fitzgerald M."/>
            <person name="Haas B."/>
            <person name="Abouelleil A."/>
            <person name="Alvarado L."/>
            <person name="Arachchi H.M."/>
            <person name="Berlin A."/>
            <person name="Chapman S.B."/>
            <person name="Goldberg J."/>
            <person name="Griggs A."/>
            <person name="Gujja S."/>
            <person name="Hansen M."/>
            <person name="Howarth C."/>
            <person name="Imamovic A."/>
            <person name="Larimer J."/>
            <person name="McCowen C."/>
            <person name="Montmayeur A."/>
            <person name="Murphy C."/>
            <person name="Neiman D."/>
            <person name="Pearson M."/>
            <person name="Priest M."/>
            <person name="Roberts A."/>
            <person name="Saif S."/>
            <person name="Shea T."/>
            <person name="Sisk P."/>
            <person name="Sykes S."/>
            <person name="Wortman J."/>
            <person name="Nusbaum C."/>
            <person name="Birren B."/>
        </authorList>
    </citation>
    <scope>NUCLEOTIDE SEQUENCE [LARGE SCALE GENOMIC DNA]</scope>
    <source>
        <strain evidence="4 5">VS20</strain>
    </source>
</reference>
<dbReference type="InterPro" id="IPR007112">
    <property type="entry name" value="Expansin/allergen_DPBB_dom"/>
</dbReference>
<evidence type="ECO:0000259" key="3">
    <source>
        <dbReference type="PROSITE" id="PS50842"/>
    </source>
</evidence>
<dbReference type="AlphaFoldDB" id="T0Q8H1"/>
<dbReference type="Proteomes" id="UP000030762">
    <property type="component" value="Unassembled WGS sequence"/>
</dbReference>
<dbReference type="GeneID" id="19949118"/>
<dbReference type="PANTHER" id="PTHR31836">
    <property type="match status" value="1"/>
</dbReference>
<dbReference type="RefSeq" id="XP_008612496.1">
    <property type="nucleotide sequence ID" value="XM_008614274.1"/>
</dbReference>
<feature type="chain" id="PRO_5004569413" description="Expansin-like EG45 domain-containing protein" evidence="2">
    <location>
        <begin position="17"/>
        <end position="235"/>
    </location>
</feature>
<keyword evidence="1 2" id="KW-0732">Signal</keyword>
<dbReference type="EMBL" id="JH767156">
    <property type="protein sequence ID" value="EQC34184.1"/>
    <property type="molecule type" value="Genomic_DNA"/>
</dbReference>
<evidence type="ECO:0000256" key="2">
    <source>
        <dbReference type="SAM" id="SignalP"/>
    </source>
</evidence>
<dbReference type="OMA" id="NGNCNFM"/>
<dbReference type="VEuPathDB" id="FungiDB:SDRG_08391"/>
<evidence type="ECO:0000313" key="4">
    <source>
        <dbReference type="EMBL" id="EQC34184.1"/>
    </source>
</evidence>
<dbReference type="InParanoid" id="T0Q8H1"/>
<sequence>MQRTATLLGLVAVAAAEFFTGEGTTYGPPDGGDSAFTGNCALMAPLDIAPKFHAAMNNFQWNTGGHCGRCVEVQCMDPKCTRNDVVLGQITDRCPECAHGDLDMSLPMFNKVTGLYTDRPKIKWQFVDCPVAGGLKVCAKAGSSEFWLYVQPNNAVNGVLKMTINGKEAPPFDASWYFKSQANGDLSTTAITMTSFSGETISTTVSLEADNGTYNGTDVITYDWTFDGTGHDTDD</sequence>
<evidence type="ECO:0000256" key="1">
    <source>
        <dbReference type="ARBA" id="ARBA00022729"/>
    </source>
</evidence>
<feature type="domain" description="Expansin-like EG45" evidence="3">
    <location>
        <begin position="31"/>
        <end position="134"/>
    </location>
</feature>
<name>T0Q8H1_SAPDV</name>
<dbReference type="OrthoDB" id="406505at2759"/>
<proteinExistence type="predicted"/>